<dbReference type="Proteomes" id="UP000026915">
    <property type="component" value="Chromosome 2"/>
</dbReference>
<dbReference type="AlphaFoldDB" id="A0A061E789"/>
<name>A0A061E789_THECC</name>
<keyword evidence="1" id="KW-0472">Membrane</keyword>
<sequence length="97" mass="10495">MPRWVINGWTLSGSSISSSNEVSSSGDASFQVLVDLRLLEVLVLVAIVFFFMLLSFPCVSSSAISFPSFWFFIVTIPSSFSSADSTSCSFLASAFDD</sequence>
<evidence type="ECO:0000256" key="1">
    <source>
        <dbReference type="SAM" id="Phobius"/>
    </source>
</evidence>
<dbReference type="InParanoid" id="A0A061E789"/>
<keyword evidence="3" id="KW-1185">Reference proteome</keyword>
<accession>A0A061E789</accession>
<reference evidence="2 3" key="1">
    <citation type="journal article" date="2013" name="Genome Biol.">
        <title>The genome sequence of the most widely cultivated cacao type and its use to identify candidate genes regulating pod color.</title>
        <authorList>
            <person name="Motamayor J.C."/>
            <person name="Mockaitis K."/>
            <person name="Schmutz J."/>
            <person name="Haiminen N."/>
            <person name="Iii D.L."/>
            <person name="Cornejo O."/>
            <person name="Findley S.D."/>
            <person name="Zheng P."/>
            <person name="Utro F."/>
            <person name="Royaert S."/>
            <person name="Saski C."/>
            <person name="Jenkins J."/>
            <person name="Podicheti R."/>
            <person name="Zhao M."/>
            <person name="Scheffler B.E."/>
            <person name="Stack J.C."/>
            <person name="Feltus F.A."/>
            <person name="Mustiga G.M."/>
            <person name="Amores F."/>
            <person name="Phillips W."/>
            <person name="Marelli J.P."/>
            <person name="May G.D."/>
            <person name="Shapiro H."/>
            <person name="Ma J."/>
            <person name="Bustamante C.D."/>
            <person name="Schnell R.J."/>
            <person name="Main D."/>
            <person name="Gilbert D."/>
            <person name="Parida L."/>
            <person name="Kuhn D.N."/>
        </authorList>
    </citation>
    <scope>NUCLEOTIDE SEQUENCE [LARGE SCALE GENOMIC DNA]</scope>
    <source>
        <strain evidence="3">cv. Matina 1-6</strain>
    </source>
</reference>
<evidence type="ECO:0000313" key="2">
    <source>
        <dbReference type="EMBL" id="EOY00192.1"/>
    </source>
</evidence>
<dbReference type="EMBL" id="CM001880">
    <property type="protein sequence ID" value="EOY00192.1"/>
    <property type="molecule type" value="Genomic_DNA"/>
</dbReference>
<dbReference type="Gramene" id="EOY00192">
    <property type="protein sequence ID" value="EOY00192"/>
    <property type="gene ID" value="TCM_009952"/>
</dbReference>
<keyword evidence="1" id="KW-1133">Transmembrane helix</keyword>
<proteinExistence type="predicted"/>
<protein>
    <submittedName>
        <fullName evidence="2">Uncharacterized protein</fullName>
    </submittedName>
</protein>
<evidence type="ECO:0000313" key="3">
    <source>
        <dbReference type="Proteomes" id="UP000026915"/>
    </source>
</evidence>
<dbReference type="HOGENOM" id="CLU_2350886_0_0_1"/>
<organism evidence="2 3">
    <name type="scientific">Theobroma cacao</name>
    <name type="common">Cacao</name>
    <name type="synonym">Cocoa</name>
    <dbReference type="NCBI Taxonomy" id="3641"/>
    <lineage>
        <taxon>Eukaryota</taxon>
        <taxon>Viridiplantae</taxon>
        <taxon>Streptophyta</taxon>
        <taxon>Embryophyta</taxon>
        <taxon>Tracheophyta</taxon>
        <taxon>Spermatophyta</taxon>
        <taxon>Magnoliopsida</taxon>
        <taxon>eudicotyledons</taxon>
        <taxon>Gunneridae</taxon>
        <taxon>Pentapetalae</taxon>
        <taxon>rosids</taxon>
        <taxon>malvids</taxon>
        <taxon>Malvales</taxon>
        <taxon>Malvaceae</taxon>
        <taxon>Byttnerioideae</taxon>
        <taxon>Theobroma</taxon>
    </lineage>
</organism>
<feature type="transmembrane region" description="Helical" evidence="1">
    <location>
        <begin position="41"/>
        <end position="73"/>
    </location>
</feature>
<keyword evidence="1" id="KW-0812">Transmembrane</keyword>
<gene>
    <name evidence="2" type="ORF">TCM_009952</name>
</gene>